<protein>
    <submittedName>
        <fullName evidence="1">Uncharacterized protein</fullName>
    </submittedName>
</protein>
<evidence type="ECO:0000313" key="1">
    <source>
        <dbReference type="EMBL" id="MDB8741048.1"/>
    </source>
</evidence>
<dbReference type="EMBL" id="JAQMLS010000002">
    <property type="protein sequence ID" value="MDB8741048.1"/>
    <property type="molecule type" value="Genomic_DNA"/>
</dbReference>
<accession>A0AAW6DU56</accession>
<sequence length="90" mass="10797">MLKIGNEVRIRRKKDLLCEYGYNDQEDEPLRPEISYLSFNPSMYIYCGEIHSITELRRRGWGDTGEYTLNEIQLWAWTEYMLETLDGKKL</sequence>
<dbReference type="RefSeq" id="WP_195551088.1">
    <property type="nucleotide sequence ID" value="NZ_JADMNX010000002.1"/>
</dbReference>
<dbReference type="AlphaFoldDB" id="A0AAW6DU56"/>
<evidence type="ECO:0000313" key="2">
    <source>
        <dbReference type="Proteomes" id="UP001211421"/>
    </source>
</evidence>
<gene>
    <name evidence="1" type="ORF">PNV70_03050</name>
</gene>
<comment type="caution">
    <text evidence="1">The sequence shown here is derived from an EMBL/GenBank/DDBJ whole genome shotgun (WGS) entry which is preliminary data.</text>
</comment>
<proteinExistence type="predicted"/>
<dbReference type="Proteomes" id="UP001211421">
    <property type="component" value="Unassembled WGS sequence"/>
</dbReference>
<name>A0AAW6DU56_9FIRM</name>
<reference evidence="1" key="1">
    <citation type="submission" date="2023-01" db="EMBL/GenBank/DDBJ databases">
        <title>Human gut microbiome strain richness.</title>
        <authorList>
            <person name="Chen-Liaw A."/>
        </authorList>
    </citation>
    <scope>NUCLEOTIDE SEQUENCE</scope>
    <source>
        <strain evidence="1">D59st1_B8_D59t2_181005</strain>
    </source>
</reference>
<organism evidence="1 2">
    <name type="scientific">Ruminococcus bicirculans</name>
    <name type="common">ex Wegman et al. 2014</name>
    <dbReference type="NCBI Taxonomy" id="1160721"/>
    <lineage>
        <taxon>Bacteria</taxon>
        <taxon>Bacillati</taxon>
        <taxon>Bacillota</taxon>
        <taxon>Clostridia</taxon>
        <taxon>Eubacteriales</taxon>
        <taxon>Oscillospiraceae</taxon>
        <taxon>Ruminococcus</taxon>
    </lineage>
</organism>